<dbReference type="GO" id="GO:0008381">
    <property type="term" value="F:mechanosensitive monoatomic ion channel activity"/>
    <property type="evidence" value="ECO:0007669"/>
    <property type="project" value="UniProtKB-ARBA"/>
</dbReference>
<gene>
    <name evidence="4" type="ORF">SAMN05444339_108129</name>
</gene>
<dbReference type="Proteomes" id="UP000183987">
    <property type="component" value="Unassembled WGS sequence"/>
</dbReference>
<dbReference type="InterPro" id="IPR006685">
    <property type="entry name" value="MscS_channel_2nd"/>
</dbReference>
<dbReference type="AlphaFoldDB" id="A0A1M5CX55"/>
<keyword evidence="1" id="KW-1133">Transmembrane helix</keyword>
<dbReference type="RefSeq" id="WP_072858172.1">
    <property type="nucleotide sequence ID" value="NZ_FQUE01000008.1"/>
</dbReference>
<keyword evidence="2" id="KW-0732">Signal</keyword>
<feature type="transmembrane region" description="Helical" evidence="1">
    <location>
        <begin position="275"/>
        <end position="296"/>
    </location>
</feature>
<evidence type="ECO:0000256" key="1">
    <source>
        <dbReference type="SAM" id="Phobius"/>
    </source>
</evidence>
<dbReference type="Gene3D" id="1.10.287.1260">
    <property type="match status" value="1"/>
</dbReference>
<feature type="transmembrane region" description="Helical" evidence="1">
    <location>
        <begin position="201"/>
        <end position="227"/>
    </location>
</feature>
<feature type="transmembrane region" description="Helical" evidence="1">
    <location>
        <begin position="248"/>
        <end position="269"/>
    </location>
</feature>
<accession>A0A1M5CX55</accession>
<dbReference type="GO" id="GO:0016020">
    <property type="term" value="C:membrane"/>
    <property type="evidence" value="ECO:0007669"/>
    <property type="project" value="InterPro"/>
</dbReference>
<dbReference type="EMBL" id="FQUE01000008">
    <property type="protein sequence ID" value="SHF59072.1"/>
    <property type="molecule type" value="Genomic_DNA"/>
</dbReference>
<feature type="signal peptide" evidence="2">
    <location>
        <begin position="1"/>
        <end position="23"/>
    </location>
</feature>
<dbReference type="InterPro" id="IPR010920">
    <property type="entry name" value="LSM_dom_sf"/>
</dbReference>
<proteinExistence type="predicted"/>
<dbReference type="STRING" id="366533.SAMN05444339_108129"/>
<feature type="transmembrane region" description="Helical" evidence="1">
    <location>
        <begin position="328"/>
        <end position="346"/>
    </location>
</feature>
<sequence>MRRIARHILITCLWISTGLFSTAAAQDAVFESDVMNAGLGPAPDTLDRSSPQSTMEALLDLADMQDFSTAAHLLNLAPVPAPEQAEKGPELARKLYEVIARKVVIDWPDLIDRPDGMDANATSDGAVAGQARRSILLWVLIIDDRPYPIRLDRIQVGDTQPVWVFSERSVANIEKLHAEFRPSKLEEALPGWARENAFWRLMWWEVLGIPLMLVLAALSGILTYKALSRVADNARHDFRTEIVQSTRMPAMIFVTTTIIAAISAMFVFSGGVSTFISPFLALGYVLSILILVINVIDRIIDRLVDFDDVSLKSAQQDGRRSMATKISLARRILIVVIFVIGAGIVMTEANLFRTFGFSLLASAGALTLILGFAAREVLSNIMSSMQIALNQSARIGDKVLFKDHVCHVERINFTFVQLRVWTGVRLVVPVTEFVAETFENWTLQETNMKRLIAVKVAHNADVAKLRQIFFDVIESVDADELGDNDEHLIMVTDHDVFGQEVTFALSCADPNTSFVVSCDVRERLIRRMQELERTGVDVFPKAEPAEAA</sequence>
<dbReference type="SUPFAM" id="SSF50182">
    <property type="entry name" value="Sm-like ribonucleoproteins"/>
    <property type="match status" value="1"/>
</dbReference>
<dbReference type="Pfam" id="PF00924">
    <property type="entry name" value="MS_channel_2nd"/>
    <property type="match status" value="1"/>
</dbReference>
<reference evidence="5" key="1">
    <citation type="submission" date="2016-11" db="EMBL/GenBank/DDBJ databases">
        <authorList>
            <person name="Varghese N."/>
            <person name="Submissions S."/>
        </authorList>
    </citation>
    <scope>NUCLEOTIDE SEQUENCE [LARGE SCALE GENOMIC DNA]</scope>
    <source>
        <strain evidence="5">DSM 29326</strain>
    </source>
</reference>
<feature type="chain" id="PRO_5009909391" evidence="2">
    <location>
        <begin position="24"/>
        <end position="548"/>
    </location>
</feature>
<feature type="domain" description="Mechanosensitive ion channel MscS" evidence="3">
    <location>
        <begin position="377"/>
        <end position="442"/>
    </location>
</feature>
<evidence type="ECO:0000313" key="4">
    <source>
        <dbReference type="EMBL" id="SHF59072.1"/>
    </source>
</evidence>
<evidence type="ECO:0000313" key="5">
    <source>
        <dbReference type="Proteomes" id="UP000183987"/>
    </source>
</evidence>
<evidence type="ECO:0000259" key="3">
    <source>
        <dbReference type="Pfam" id="PF00924"/>
    </source>
</evidence>
<keyword evidence="1" id="KW-0812">Transmembrane</keyword>
<keyword evidence="5" id="KW-1185">Reference proteome</keyword>
<keyword evidence="1" id="KW-0472">Membrane</keyword>
<dbReference type="PANTHER" id="PTHR30566">
    <property type="entry name" value="YNAI-RELATED MECHANOSENSITIVE ION CHANNEL"/>
    <property type="match status" value="1"/>
</dbReference>
<dbReference type="OrthoDB" id="9792218at2"/>
<organism evidence="4 5">
    <name type="scientific">Loktanella atrilutea</name>
    <dbReference type="NCBI Taxonomy" id="366533"/>
    <lineage>
        <taxon>Bacteria</taxon>
        <taxon>Pseudomonadati</taxon>
        <taxon>Pseudomonadota</taxon>
        <taxon>Alphaproteobacteria</taxon>
        <taxon>Rhodobacterales</taxon>
        <taxon>Roseobacteraceae</taxon>
        <taxon>Loktanella</taxon>
    </lineage>
</organism>
<dbReference type="PANTHER" id="PTHR30566:SF5">
    <property type="entry name" value="MECHANOSENSITIVE ION CHANNEL PROTEIN 1, MITOCHONDRIAL-RELATED"/>
    <property type="match status" value="1"/>
</dbReference>
<evidence type="ECO:0000256" key="2">
    <source>
        <dbReference type="SAM" id="SignalP"/>
    </source>
</evidence>
<feature type="transmembrane region" description="Helical" evidence="1">
    <location>
        <begin position="352"/>
        <end position="374"/>
    </location>
</feature>
<protein>
    <submittedName>
        <fullName evidence="4">Mechanosensitive ion channel</fullName>
    </submittedName>
</protein>
<name>A0A1M5CX55_LOKAT</name>